<dbReference type="InterPro" id="IPR013106">
    <property type="entry name" value="Ig_V-set"/>
</dbReference>
<evidence type="ECO:0000256" key="2">
    <source>
        <dbReference type="ARBA" id="ARBA00022692"/>
    </source>
</evidence>
<feature type="transmembrane region" description="Helical" evidence="7">
    <location>
        <begin position="267"/>
        <end position="284"/>
    </location>
</feature>
<evidence type="ECO:0000256" key="3">
    <source>
        <dbReference type="ARBA" id="ARBA00022989"/>
    </source>
</evidence>
<dbReference type="InterPro" id="IPR036179">
    <property type="entry name" value="Ig-like_dom_sf"/>
</dbReference>
<dbReference type="Gene3D" id="2.60.40.10">
    <property type="entry name" value="Immunoglobulins"/>
    <property type="match status" value="2"/>
</dbReference>
<dbReference type="GO" id="GO:0001817">
    <property type="term" value="P:regulation of cytokine production"/>
    <property type="evidence" value="ECO:0007669"/>
    <property type="project" value="TreeGrafter"/>
</dbReference>
<dbReference type="OrthoDB" id="9986391at2759"/>
<dbReference type="AlphaFoldDB" id="A0A7E6DPW2"/>
<name>A0A7E6DPW2_9CHIR</name>
<keyword evidence="6" id="KW-0393">Immunoglobulin domain</keyword>
<dbReference type="PROSITE" id="PS50835">
    <property type="entry name" value="IG_LIKE"/>
    <property type="match status" value="1"/>
</dbReference>
<dbReference type="Proteomes" id="UP000504628">
    <property type="component" value="Chromosome 5"/>
</dbReference>
<dbReference type="FunFam" id="2.60.40.10:FF:000088">
    <property type="entry name" value="Butyrophilin subfamily 1 member A1"/>
    <property type="match status" value="1"/>
</dbReference>
<keyword evidence="9" id="KW-1185">Reference proteome</keyword>
<evidence type="ECO:0000313" key="9">
    <source>
        <dbReference type="Proteomes" id="UP000504628"/>
    </source>
</evidence>
<evidence type="ECO:0000313" key="10">
    <source>
        <dbReference type="RefSeq" id="XP_035880962.1"/>
    </source>
</evidence>
<dbReference type="InParanoid" id="A0A7E6DPW2"/>
<organism evidence="9 10">
    <name type="scientific">Phyllostomus discolor</name>
    <name type="common">pale spear-nosed bat</name>
    <dbReference type="NCBI Taxonomy" id="89673"/>
    <lineage>
        <taxon>Eukaryota</taxon>
        <taxon>Metazoa</taxon>
        <taxon>Chordata</taxon>
        <taxon>Craniata</taxon>
        <taxon>Vertebrata</taxon>
        <taxon>Euteleostomi</taxon>
        <taxon>Mammalia</taxon>
        <taxon>Eutheria</taxon>
        <taxon>Laurasiatheria</taxon>
        <taxon>Chiroptera</taxon>
        <taxon>Yangochiroptera</taxon>
        <taxon>Phyllostomidae</taxon>
        <taxon>Phyllostominae</taxon>
        <taxon>Phyllostomus</taxon>
    </lineage>
</organism>
<feature type="transmembrane region" description="Helical" evidence="7">
    <location>
        <begin position="296"/>
        <end position="320"/>
    </location>
</feature>
<keyword evidence="3 7" id="KW-1133">Transmembrane helix</keyword>
<evidence type="ECO:0000259" key="8">
    <source>
        <dbReference type="PROSITE" id="PS50835"/>
    </source>
</evidence>
<dbReference type="InterPro" id="IPR007110">
    <property type="entry name" value="Ig-like_dom"/>
</dbReference>
<evidence type="ECO:0000256" key="1">
    <source>
        <dbReference type="ARBA" id="ARBA00004370"/>
    </source>
</evidence>
<evidence type="ECO:0000256" key="7">
    <source>
        <dbReference type="SAM" id="Phobius"/>
    </source>
</evidence>
<evidence type="ECO:0000256" key="5">
    <source>
        <dbReference type="ARBA" id="ARBA00023157"/>
    </source>
</evidence>
<dbReference type="InterPro" id="IPR053896">
    <property type="entry name" value="BTN3A2-like_Ig-C"/>
</dbReference>
<dbReference type="SUPFAM" id="SSF48726">
    <property type="entry name" value="Immunoglobulin"/>
    <property type="match status" value="2"/>
</dbReference>
<accession>A0A7E6DPW2</accession>
<evidence type="ECO:0000256" key="4">
    <source>
        <dbReference type="ARBA" id="ARBA00023136"/>
    </source>
</evidence>
<dbReference type="GeneID" id="114496932"/>
<dbReference type="Pfam" id="PF07686">
    <property type="entry name" value="V-set"/>
    <property type="match status" value="1"/>
</dbReference>
<dbReference type="PANTHER" id="PTHR24100">
    <property type="entry name" value="BUTYROPHILIN"/>
    <property type="match status" value="1"/>
</dbReference>
<dbReference type="FunFam" id="2.60.40.10:FF:000183">
    <property type="entry name" value="Myelin-oligodendrocyte glycoprotein"/>
    <property type="match status" value="1"/>
</dbReference>
<feature type="domain" description="Ig-like" evidence="8">
    <location>
        <begin position="44"/>
        <end position="154"/>
    </location>
</feature>
<sequence>MKRARIYSNFAWIKSDRAVMEPSFSCVSGYFVVILFLQMVLTSEQFTVSTPSRHQVVMVGEHAELSCQLSPPQSADHMQVGWYRDYYQPVSIYKKEDELSGENIQNYENHTVILKEALGEGKMTLRIYKVTVSDGGQYHCFFKDGDTTEEATVELKVAAVGLDIQINVQVSDTKELMVECNSGGWFPQVHMEWRDSRGNVIPASSKIFSEDRDGLLHLKMSILLQNSTHGPVTCCLHNPVTGQEKRAGIVLPDILLKSEYKSIISSINLWFLVYLIIVHALLCFRSQVVQDKYPILFEIVFECLPFLMHVSILPVYWKLWNRVSILDGLAPFYSTWICDMSVTLTTLIIFFTILIFSLFWTLKGK</sequence>
<evidence type="ECO:0000256" key="6">
    <source>
        <dbReference type="ARBA" id="ARBA00023319"/>
    </source>
</evidence>
<protein>
    <submittedName>
        <fullName evidence="10">Selection and upkeep of intraepithelial T-cells protein 1 homolog</fullName>
    </submittedName>
</protein>
<reference evidence="10" key="1">
    <citation type="submission" date="2025-08" db="UniProtKB">
        <authorList>
            <consortium name="RefSeq"/>
        </authorList>
    </citation>
    <scope>IDENTIFICATION</scope>
    <source>
        <tissue evidence="10">Muscle</tissue>
    </source>
</reference>
<feature type="transmembrane region" description="Helical" evidence="7">
    <location>
        <begin position="340"/>
        <end position="362"/>
    </location>
</feature>
<gene>
    <name evidence="10" type="primary">LOC114496932</name>
</gene>
<comment type="subcellular location">
    <subcellularLocation>
        <location evidence="1">Membrane</location>
    </subcellularLocation>
</comment>
<dbReference type="GO" id="GO:0005102">
    <property type="term" value="F:signaling receptor binding"/>
    <property type="evidence" value="ECO:0007669"/>
    <property type="project" value="TreeGrafter"/>
</dbReference>
<keyword evidence="2 7" id="KW-0812">Transmembrane</keyword>
<dbReference type="SMART" id="SM00409">
    <property type="entry name" value="IG"/>
    <property type="match status" value="1"/>
</dbReference>
<dbReference type="PANTHER" id="PTHR24100:SF139">
    <property type="entry name" value="BUTYROPHILIN SUBFAMILY 2 MEMBER A2"/>
    <property type="match status" value="1"/>
</dbReference>
<dbReference type="KEGG" id="pdic:114496932"/>
<dbReference type="InterPro" id="IPR050504">
    <property type="entry name" value="IgSF_BTN/MOG"/>
</dbReference>
<dbReference type="GO" id="GO:0009897">
    <property type="term" value="C:external side of plasma membrane"/>
    <property type="evidence" value="ECO:0007669"/>
    <property type="project" value="TreeGrafter"/>
</dbReference>
<proteinExistence type="predicted"/>
<dbReference type="GO" id="GO:0050852">
    <property type="term" value="P:T cell receptor signaling pathway"/>
    <property type="evidence" value="ECO:0007669"/>
    <property type="project" value="TreeGrafter"/>
</dbReference>
<dbReference type="InterPro" id="IPR003599">
    <property type="entry name" value="Ig_sub"/>
</dbReference>
<dbReference type="Pfam" id="PF22705">
    <property type="entry name" value="C2-set_3"/>
    <property type="match status" value="1"/>
</dbReference>
<dbReference type="RefSeq" id="XP_035880962.1">
    <property type="nucleotide sequence ID" value="XM_036025069.1"/>
</dbReference>
<dbReference type="InterPro" id="IPR013783">
    <property type="entry name" value="Ig-like_fold"/>
</dbReference>
<keyword evidence="4 7" id="KW-0472">Membrane</keyword>
<keyword evidence="5" id="KW-1015">Disulfide bond</keyword>